<evidence type="ECO:0000259" key="5">
    <source>
        <dbReference type="PROSITE" id="PS50931"/>
    </source>
</evidence>
<dbReference type="GO" id="GO:0003677">
    <property type="term" value="F:DNA binding"/>
    <property type="evidence" value="ECO:0007669"/>
    <property type="project" value="UniProtKB-KW"/>
</dbReference>
<dbReference type="InterPro" id="IPR000847">
    <property type="entry name" value="LysR_HTH_N"/>
</dbReference>
<organism evidence="6 7">
    <name type="scientific">Achromobacter spanius</name>
    <dbReference type="NCBI Taxonomy" id="217203"/>
    <lineage>
        <taxon>Bacteria</taxon>
        <taxon>Pseudomonadati</taxon>
        <taxon>Pseudomonadota</taxon>
        <taxon>Betaproteobacteria</taxon>
        <taxon>Burkholderiales</taxon>
        <taxon>Alcaligenaceae</taxon>
        <taxon>Achromobacter</taxon>
    </lineage>
</organism>
<dbReference type="Pfam" id="PF03466">
    <property type="entry name" value="LysR_substrate"/>
    <property type="match status" value="1"/>
</dbReference>
<evidence type="ECO:0000313" key="6">
    <source>
        <dbReference type="EMBL" id="PPA77657.1"/>
    </source>
</evidence>
<protein>
    <submittedName>
        <fullName evidence="6">LysR family transcriptional regulator</fullName>
    </submittedName>
</protein>
<dbReference type="InterPro" id="IPR005119">
    <property type="entry name" value="LysR_subst-bd"/>
</dbReference>
<dbReference type="Pfam" id="PF00126">
    <property type="entry name" value="HTH_1"/>
    <property type="match status" value="1"/>
</dbReference>
<proteinExistence type="inferred from homology"/>
<dbReference type="OrthoDB" id="8594260at2"/>
<keyword evidence="3" id="KW-0238">DNA-binding</keyword>
<gene>
    <name evidence="6" type="ORF">C4E15_06515</name>
</gene>
<feature type="domain" description="HTH lysR-type" evidence="5">
    <location>
        <begin position="13"/>
        <end position="62"/>
    </location>
</feature>
<dbReference type="PROSITE" id="PS50931">
    <property type="entry name" value="HTH_LYSR"/>
    <property type="match status" value="1"/>
</dbReference>
<dbReference type="Gene3D" id="3.40.190.290">
    <property type="match status" value="1"/>
</dbReference>
<evidence type="ECO:0000256" key="1">
    <source>
        <dbReference type="ARBA" id="ARBA00009437"/>
    </source>
</evidence>
<dbReference type="InterPro" id="IPR036390">
    <property type="entry name" value="WH_DNA-bd_sf"/>
</dbReference>
<sequence>MDDVLEFKRTLCLLQVIETGTLRAAADQLNTDPSAISRAIARLEADTGLTPLERRGRGVVPTDAGRLVALFARRQQDLNESFQAEVNNLKSATRGHVELALGEGFVDMVLEPVLLSFVRKHPDITYSIHVAGTNETVRCLVQERVQIALAFQPPNDVRLRSHYSRAAPMRVHVHKDHPLARSRRALRLADLAPYGWAAMDESFGVRQHIQAAELDENVKLKPALLTNSFKILWEFASQGLGYVVNPLSVPLKGAQFRQMVSLPLANPILNNSRTHVISLAGRHLPPATASMLRHILKTFPALESRRA</sequence>
<evidence type="ECO:0000256" key="2">
    <source>
        <dbReference type="ARBA" id="ARBA00023015"/>
    </source>
</evidence>
<accession>A0A2S5GX49</accession>
<dbReference type="EMBL" id="PREU01000002">
    <property type="protein sequence ID" value="PPA77657.1"/>
    <property type="molecule type" value="Genomic_DNA"/>
</dbReference>
<evidence type="ECO:0000256" key="4">
    <source>
        <dbReference type="ARBA" id="ARBA00023163"/>
    </source>
</evidence>
<dbReference type="SUPFAM" id="SSF46785">
    <property type="entry name" value="Winged helix' DNA-binding domain"/>
    <property type="match status" value="1"/>
</dbReference>
<dbReference type="GO" id="GO:0003700">
    <property type="term" value="F:DNA-binding transcription factor activity"/>
    <property type="evidence" value="ECO:0007669"/>
    <property type="project" value="InterPro"/>
</dbReference>
<reference evidence="6 7" key="1">
    <citation type="submission" date="2018-02" db="EMBL/GenBank/DDBJ databases">
        <title>Draft Genome of Achromobacter spanius stain 6.</title>
        <authorList>
            <person name="Gunasekera T.S."/>
            <person name="Radwan O."/>
            <person name="Ruiz O.N."/>
        </authorList>
    </citation>
    <scope>NUCLEOTIDE SEQUENCE [LARGE SCALE GENOMIC DNA]</scope>
    <source>
        <strain evidence="6 7">6</strain>
    </source>
</reference>
<dbReference type="InterPro" id="IPR036388">
    <property type="entry name" value="WH-like_DNA-bd_sf"/>
</dbReference>
<comment type="caution">
    <text evidence="6">The sequence shown here is derived from an EMBL/GenBank/DDBJ whole genome shotgun (WGS) entry which is preliminary data.</text>
</comment>
<comment type="similarity">
    <text evidence="1">Belongs to the LysR transcriptional regulatory family.</text>
</comment>
<dbReference type="SUPFAM" id="SSF53850">
    <property type="entry name" value="Periplasmic binding protein-like II"/>
    <property type="match status" value="1"/>
</dbReference>
<dbReference type="Gene3D" id="1.10.10.10">
    <property type="entry name" value="Winged helix-like DNA-binding domain superfamily/Winged helix DNA-binding domain"/>
    <property type="match status" value="1"/>
</dbReference>
<name>A0A2S5GX49_9BURK</name>
<dbReference type="PANTHER" id="PTHR30419">
    <property type="entry name" value="HTH-TYPE TRANSCRIPTIONAL REGULATOR YBHD"/>
    <property type="match status" value="1"/>
</dbReference>
<evidence type="ECO:0000256" key="3">
    <source>
        <dbReference type="ARBA" id="ARBA00023125"/>
    </source>
</evidence>
<dbReference type="RefSeq" id="WP_104142761.1">
    <property type="nucleotide sequence ID" value="NZ_PREU01000002.1"/>
</dbReference>
<dbReference type="AlphaFoldDB" id="A0A2S5GX49"/>
<keyword evidence="4" id="KW-0804">Transcription</keyword>
<evidence type="ECO:0000313" key="7">
    <source>
        <dbReference type="Proteomes" id="UP000239990"/>
    </source>
</evidence>
<dbReference type="Proteomes" id="UP000239990">
    <property type="component" value="Unassembled WGS sequence"/>
</dbReference>
<dbReference type="PANTHER" id="PTHR30419:SF8">
    <property type="entry name" value="NITROGEN ASSIMILATION TRANSCRIPTIONAL ACTIVATOR-RELATED"/>
    <property type="match status" value="1"/>
</dbReference>
<dbReference type="InterPro" id="IPR050950">
    <property type="entry name" value="HTH-type_LysR_regulators"/>
</dbReference>
<dbReference type="GO" id="GO:0005829">
    <property type="term" value="C:cytosol"/>
    <property type="evidence" value="ECO:0007669"/>
    <property type="project" value="TreeGrafter"/>
</dbReference>
<keyword evidence="2" id="KW-0805">Transcription regulation</keyword>